<sequence>MFSAIRGHVVTATREGTVAEFPDGLIVYDATIRALGDYSQIAPQFPDVDIADCRSQLILPGFVDCHVHYPQLRMTASPGHELLGWLENYTFPAEMAFADAEHCQEVAEEFCAQLTANGVTTAAVYATVHPQSVDALFTAAENVGQRVLCGKVCMDRHAPEALLDTAGQAYEQSGELIERWHGKGRLEYAITPRFAPTSSPEQLQLLGRLAHEFPDVAIQTHLSENVAEVEWVAELFPLPDGDRNFGDVHDYTGVYERAGLVRRRSIFGHGLYLSDSELSRLGQARAGIAHCPTSNAFLGSGHFGYRRAAAVPGLEVGLGSDIGAGTSLSPLQTMGGAYAASRLSGAAMDAFELLHAATLGGARALGVAEQTGSLEVGKEADIAVVDPQAGGALLRSRVRHADSLEEVLFALWILGDERVVSRTVTAGRGATRKA</sequence>
<comment type="caution">
    <text evidence="10">The sequence shown here is derived from an EMBL/GenBank/DDBJ whole genome shotgun (WGS) entry which is preliminary data.</text>
</comment>
<evidence type="ECO:0000256" key="1">
    <source>
        <dbReference type="ARBA" id="ARBA00004984"/>
    </source>
</evidence>
<comment type="similarity">
    <text evidence="2 8">Belongs to the metallo-dependent hydrolases superfamily. ATZ/TRZ family.</text>
</comment>
<evidence type="ECO:0000256" key="2">
    <source>
        <dbReference type="ARBA" id="ARBA00006745"/>
    </source>
</evidence>
<accession>A0A364VEE5</accession>
<keyword evidence="5 8" id="KW-0378">Hydrolase</keyword>
<evidence type="ECO:0000256" key="5">
    <source>
        <dbReference type="ARBA" id="ARBA00022801"/>
    </source>
</evidence>
<dbReference type="RefSeq" id="WP_112768496.1">
    <property type="nucleotide sequence ID" value="NZ_CP063191.1"/>
</dbReference>
<dbReference type="InterPro" id="IPR006680">
    <property type="entry name" value="Amidohydro-rel"/>
</dbReference>
<keyword evidence="4 8" id="KW-0479">Metal-binding</keyword>
<evidence type="ECO:0000313" key="10">
    <source>
        <dbReference type="EMBL" id="RAV35020.1"/>
    </source>
</evidence>
<feature type="domain" description="Amidohydrolase-related" evidence="9">
    <location>
        <begin position="58"/>
        <end position="408"/>
    </location>
</feature>
<keyword evidence="6 8" id="KW-0862">Zinc</keyword>
<gene>
    <name evidence="10" type="primary">guaD</name>
    <name evidence="10" type="ORF">CWC39_00155</name>
</gene>
<proteinExistence type="inferred from homology"/>
<dbReference type="NCBIfam" id="NF006679">
    <property type="entry name" value="PRK09228.1"/>
    <property type="match status" value="1"/>
</dbReference>
<organism evidence="10 11">
    <name type="scientific">Corynebacterium heidelbergense</name>
    <dbReference type="NCBI Taxonomy" id="2055947"/>
    <lineage>
        <taxon>Bacteria</taxon>
        <taxon>Bacillati</taxon>
        <taxon>Actinomycetota</taxon>
        <taxon>Actinomycetes</taxon>
        <taxon>Mycobacteriales</taxon>
        <taxon>Corynebacteriaceae</taxon>
        <taxon>Corynebacterium</taxon>
    </lineage>
</organism>
<dbReference type="OrthoDB" id="3189065at2"/>
<dbReference type="InterPro" id="IPR014311">
    <property type="entry name" value="Guanine_deaminase"/>
</dbReference>
<evidence type="ECO:0000256" key="4">
    <source>
        <dbReference type="ARBA" id="ARBA00022723"/>
    </source>
</evidence>
<dbReference type="EMBL" id="PHQP01000001">
    <property type="protein sequence ID" value="RAV35020.1"/>
    <property type="molecule type" value="Genomic_DNA"/>
</dbReference>
<dbReference type="UniPathway" id="UPA00603">
    <property type="reaction ID" value="UER00660"/>
</dbReference>
<evidence type="ECO:0000259" key="9">
    <source>
        <dbReference type="Pfam" id="PF01979"/>
    </source>
</evidence>
<dbReference type="GO" id="GO:0005829">
    <property type="term" value="C:cytosol"/>
    <property type="evidence" value="ECO:0007669"/>
    <property type="project" value="TreeGrafter"/>
</dbReference>
<dbReference type="Gene3D" id="3.20.20.140">
    <property type="entry name" value="Metal-dependent hydrolases"/>
    <property type="match status" value="1"/>
</dbReference>
<comment type="function">
    <text evidence="8">Catalyzes the hydrolytic deamination of guanine, producing xanthine and ammonia.</text>
</comment>
<comment type="cofactor">
    <cofactor evidence="8">
        <name>Zn(2+)</name>
        <dbReference type="ChEBI" id="CHEBI:29105"/>
    </cofactor>
    <text evidence="8">Binds 1 zinc ion per subunit.</text>
</comment>
<dbReference type="PANTHER" id="PTHR11271">
    <property type="entry name" value="GUANINE DEAMINASE"/>
    <property type="match status" value="1"/>
</dbReference>
<dbReference type="SUPFAM" id="SSF51338">
    <property type="entry name" value="Composite domain of metallo-dependent hydrolases"/>
    <property type="match status" value="1"/>
</dbReference>
<dbReference type="GO" id="GO:0006147">
    <property type="term" value="P:guanine catabolic process"/>
    <property type="evidence" value="ECO:0007669"/>
    <property type="project" value="UniProtKB-UniRule"/>
</dbReference>
<comment type="catalytic activity">
    <reaction evidence="8">
        <text>guanine + H2O + H(+) = xanthine + NH4(+)</text>
        <dbReference type="Rhea" id="RHEA:14665"/>
        <dbReference type="ChEBI" id="CHEBI:15377"/>
        <dbReference type="ChEBI" id="CHEBI:15378"/>
        <dbReference type="ChEBI" id="CHEBI:16235"/>
        <dbReference type="ChEBI" id="CHEBI:17712"/>
        <dbReference type="ChEBI" id="CHEBI:28938"/>
        <dbReference type="EC" id="3.5.4.3"/>
    </reaction>
</comment>
<protein>
    <recommendedName>
        <fullName evidence="3 7">Guanine deaminase</fullName>
        <shortName evidence="8">Guanase</shortName>
        <ecNumber evidence="3 7">3.5.4.3</ecNumber>
    </recommendedName>
    <alternativeName>
        <fullName evidence="8">Guanine aminohydrolase</fullName>
    </alternativeName>
</protein>
<dbReference type="InterPro" id="IPR051607">
    <property type="entry name" value="Metallo-dep_hydrolases"/>
</dbReference>
<dbReference type="InterPro" id="IPR032466">
    <property type="entry name" value="Metal_Hydrolase"/>
</dbReference>
<evidence type="ECO:0000256" key="3">
    <source>
        <dbReference type="ARBA" id="ARBA00012781"/>
    </source>
</evidence>
<dbReference type="InterPro" id="IPR011059">
    <property type="entry name" value="Metal-dep_hydrolase_composite"/>
</dbReference>
<dbReference type="EC" id="3.5.4.3" evidence="3 7"/>
<dbReference type="Proteomes" id="UP000251047">
    <property type="component" value="Unassembled WGS sequence"/>
</dbReference>
<evidence type="ECO:0000256" key="6">
    <source>
        <dbReference type="ARBA" id="ARBA00022833"/>
    </source>
</evidence>
<dbReference type="AlphaFoldDB" id="A0A364VEE5"/>
<reference evidence="10 11" key="1">
    <citation type="journal article" date="2018" name="Syst. Appl. Microbiol.">
        <title>Corynebacterium heidelbergense sp. nov., isolated from the preen glands of Egyptian geese (Alopochen aegyptiacus).</title>
        <authorList>
            <person name="Braun M.S."/>
            <person name="Wang E."/>
            <person name="Zimmermann S."/>
            <person name="Wink M."/>
        </authorList>
    </citation>
    <scope>NUCLEOTIDE SEQUENCE [LARGE SCALE GENOMIC DNA]</scope>
    <source>
        <strain evidence="10 11">DSM 104638</strain>
    </source>
</reference>
<dbReference type="NCBIfam" id="TIGR02967">
    <property type="entry name" value="guan_deamin"/>
    <property type="match status" value="1"/>
</dbReference>
<dbReference type="GO" id="GO:0008270">
    <property type="term" value="F:zinc ion binding"/>
    <property type="evidence" value="ECO:0007669"/>
    <property type="project" value="UniProtKB-UniRule"/>
</dbReference>
<evidence type="ECO:0000313" key="11">
    <source>
        <dbReference type="Proteomes" id="UP000251047"/>
    </source>
</evidence>
<name>A0A364VEE5_9CORY</name>
<dbReference type="GO" id="GO:0008892">
    <property type="term" value="F:guanine deaminase activity"/>
    <property type="evidence" value="ECO:0007669"/>
    <property type="project" value="UniProtKB-UniRule"/>
</dbReference>
<comment type="pathway">
    <text evidence="1 8">Purine metabolism; guanine degradation; xanthine from guanine: step 1/1.</text>
</comment>
<dbReference type="Gene3D" id="2.30.40.10">
    <property type="entry name" value="Urease, subunit C, domain 1"/>
    <property type="match status" value="1"/>
</dbReference>
<dbReference type="PANTHER" id="PTHR11271:SF6">
    <property type="entry name" value="GUANINE DEAMINASE"/>
    <property type="match status" value="1"/>
</dbReference>
<dbReference type="SUPFAM" id="SSF51556">
    <property type="entry name" value="Metallo-dependent hydrolases"/>
    <property type="match status" value="1"/>
</dbReference>
<evidence type="ECO:0000256" key="7">
    <source>
        <dbReference type="NCBIfam" id="TIGR02967"/>
    </source>
</evidence>
<dbReference type="Pfam" id="PF01979">
    <property type="entry name" value="Amidohydro_1"/>
    <property type="match status" value="1"/>
</dbReference>
<evidence type="ECO:0000256" key="8">
    <source>
        <dbReference type="RuleBase" id="RU366009"/>
    </source>
</evidence>